<gene>
    <name evidence="14" type="ORF">ACFMB1_19065</name>
</gene>
<evidence type="ECO:0000256" key="2">
    <source>
        <dbReference type="ARBA" id="ARBA00022448"/>
    </source>
</evidence>
<dbReference type="PANTHER" id="PTHR47234:SF2">
    <property type="entry name" value="TONB-DEPENDENT RECEPTOR"/>
    <property type="match status" value="1"/>
</dbReference>
<proteinExistence type="inferred from homology"/>
<sequence>MLSLGAASALAQDGETNSDTITVTGTRIAQTGMQTPVPVTSVDAELLSTMAPGNIIEAVSQLPQFFGNQTPNSITETWFLRGGYGNLNMRGLGINRTLTLLNGRRMISSTAFGGVDINAFPEAMISRVETVTGGASAAYGTDAVAGVTNFILDTDFTGFDAHGQWGQTTRGDGDNYEVSLSFGTDIGDRGHFLVSGELFDQDGVFSYEDRDWYQGWGLINDAGGVPQLYPNVVSRNSSFDGLIVAPGTSLDQSEFLSDGSGIQPFVTGSPSQFPFGIPPARHSIANGGSGDDLGAEAPSLYPDVERNNIFAYADYELANNFKVFAQYIRGQNKTNQPNYPRGSLHGTPTAITIFADNAFLPDDVRQIMMDEMIPSFTLKRMGSLEDIGRDMRIYDDSVLHSITGGFNWQVENGGFMNGWSVDGYYQYGRNKRQAYQVGLRVDRIHAAVDAVDDGSGNIVCRTTLFNDTFADCEPLNLFGRGNASEAAVDWVVGYEPGDTITTPIYFADTGFDLGVTDTYTTQEAKVNITNMRQHLFELSASGEVYEGWGAGPISMAFGGSHREEKIRQIVRDPTNPPSDHDNGHPVLCDSDPEAIAAGLRGVSAPDCGNTVGLQYSKVSNINGKSTVTEVFTEVLVPLVADAPLMEQLTLHGAARWADYSGSGSIWAWKGGLDWQMTEDFRLRGTYSRDVRAANLSERFDKTGGSATITDPRYPGDGVINVTRFSGGNPLVSPEKADTITVGFVYQPSFIDGFSLSADWYQVKIDDAIGQLGVQAVADRCEEGALDLCDLVSRDTMTDRIVLIGDVFVNVDQAKISGIDLETSYQRDISLFGGDESISWRFFGTWLDENSETLAGTNKIDRAGQIGLQQSDGIAYALPEFKFTTSLTYEYGPVRTFLQGRYIGGGTIENSLVEGVDIGSNHVDSVFYLDLGVTYRHELDNGAGIELYGNMTNVLDQDPPVTPYYSAFFGYTQQTNQSVHDVLGRRFVIGARVNF</sequence>
<evidence type="ECO:0000259" key="12">
    <source>
        <dbReference type="Pfam" id="PF00593"/>
    </source>
</evidence>
<evidence type="ECO:0000313" key="14">
    <source>
        <dbReference type="EMBL" id="MFC6037663.1"/>
    </source>
</evidence>
<feature type="short sequence motif" description="TonB box" evidence="10">
    <location>
        <begin position="20"/>
        <end position="26"/>
    </location>
</feature>
<evidence type="ECO:0000256" key="3">
    <source>
        <dbReference type="ARBA" id="ARBA00022452"/>
    </source>
</evidence>
<dbReference type="InterPro" id="IPR037066">
    <property type="entry name" value="Plug_dom_sf"/>
</dbReference>
<dbReference type="EMBL" id="JBHPON010000003">
    <property type="protein sequence ID" value="MFC6037663.1"/>
    <property type="molecule type" value="Genomic_DNA"/>
</dbReference>
<dbReference type="InterPro" id="IPR039426">
    <property type="entry name" value="TonB-dep_rcpt-like"/>
</dbReference>
<keyword evidence="5" id="KW-0732">Signal</keyword>
<evidence type="ECO:0000256" key="10">
    <source>
        <dbReference type="PROSITE-ProRule" id="PRU10143"/>
    </source>
</evidence>
<dbReference type="Proteomes" id="UP001596116">
    <property type="component" value="Unassembled WGS sequence"/>
</dbReference>
<keyword evidence="2 9" id="KW-0813">Transport</keyword>
<evidence type="ECO:0000256" key="6">
    <source>
        <dbReference type="ARBA" id="ARBA00023077"/>
    </source>
</evidence>
<evidence type="ECO:0000256" key="11">
    <source>
        <dbReference type="RuleBase" id="RU003357"/>
    </source>
</evidence>
<dbReference type="RefSeq" id="WP_379923970.1">
    <property type="nucleotide sequence ID" value="NZ_JBHPON010000003.1"/>
</dbReference>
<name>A0ABW1L016_9PROT</name>
<comment type="subcellular location">
    <subcellularLocation>
        <location evidence="1 9">Cell outer membrane</location>
        <topology evidence="1 9">Multi-pass membrane protein</topology>
    </subcellularLocation>
</comment>
<keyword evidence="7 9" id="KW-0472">Membrane</keyword>
<feature type="domain" description="TonB-dependent receptor-like beta-barrel" evidence="12">
    <location>
        <begin position="403"/>
        <end position="953"/>
    </location>
</feature>
<reference evidence="14 15" key="1">
    <citation type="submission" date="2024-09" db="EMBL/GenBank/DDBJ databases">
        <authorList>
            <person name="Zhang Z.-H."/>
        </authorList>
    </citation>
    <scope>NUCLEOTIDE SEQUENCE [LARGE SCALE GENOMIC DNA]</scope>
    <source>
        <strain evidence="14 15">HHTR114</strain>
    </source>
</reference>
<evidence type="ECO:0000256" key="7">
    <source>
        <dbReference type="ARBA" id="ARBA00023136"/>
    </source>
</evidence>
<dbReference type="InterPro" id="IPR000531">
    <property type="entry name" value="Beta-barrel_TonB"/>
</dbReference>
<keyword evidence="15" id="KW-1185">Reference proteome</keyword>
<dbReference type="Pfam" id="PF07715">
    <property type="entry name" value="Plug"/>
    <property type="match status" value="1"/>
</dbReference>
<evidence type="ECO:0000256" key="5">
    <source>
        <dbReference type="ARBA" id="ARBA00022729"/>
    </source>
</evidence>
<dbReference type="InterPro" id="IPR036942">
    <property type="entry name" value="Beta-barrel_TonB_sf"/>
</dbReference>
<keyword evidence="6 10" id="KW-0798">TonB box</keyword>
<dbReference type="PROSITE" id="PS00430">
    <property type="entry name" value="TONB_DEPENDENT_REC_1"/>
    <property type="match status" value="1"/>
</dbReference>
<dbReference type="SUPFAM" id="SSF56935">
    <property type="entry name" value="Porins"/>
    <property type="match status" value="1"/>
</dbReference>
<protein>
    <submittedName>
        <fullName evidence="14">TonB-dependent receptor plug domain-containing protein</fullName>
    </submittedName>
</protein>
<keyword evidence="14" id="KW-0675">Receptor</keyword>
<comment type="caution">
    <text evidence="14">The sequence shown here is derived from an EMBL/GenBank/DDBJ whole genome shotgun (WGS) entry which is preliminary data.</text>
</comment>
<dbReference type="Pfam" id="PF00593">
    <property type="entry name" value="TonB_dep_Rec_b-barrel"/>
    <property type="match status" value="1"/>
</dbReference>
<feature type="domain" description="TonB-dependent receptor plug" evidence="13">
    <location>
        <begin position="33"/>
        <end position="147"/>
    </location>
</feature>
<organism evidence="14 15">
    <name type="scientific">Hyphococcus aureus</name>
    <dbReference type="NCBI Taxonomy" id="2666033"/>
    <lineage>
        <taxon>Bacteria</taxon>
        <taxon>Pseudomonadati</taxon>
        <taxon>Pseudomonadota</taxon>
        <taxon>Alphaproteobacteria</taxon>
        <taxon>Parvularculales</taxon>
        <taxon>Parvularculaceae</taxon>
        <taxon>Hyphococcus</taxon>
    </lineage>
</organism>
<dbReference type="Gene3D" id="2.170.130.10">
    <property type="entry name" value="TonB-dependent receptor, plug domain"/>
    <property type="match status" value="1"/>
</dbReference>
<dbReference type="InterPro" id="IPR010916">
    <property type="entry name" value="TonB_box_CS"/>
</dbReference>
<dbReference type="PANTHER" id="PTHR47234">
    <property type="match status" value="1"/>
</dbReference>
<evidence type="ECO:0000313" key="15">
    <source>
        <dbReference type="Proteomes" id="UP001596116"/>
    </source>
</evidence>
<evidence type="ECO:0000259" key="13">
    <source>
        <dbReference type="Pfam" id="PF07715"/>
    </source>
</evidence>
<keyword evidence="8 9" id="KW-0998">Cell outer membrane</keyword>
<keyword evidence="3 9" id="KW-1134">Transmembrane beta strand</keyword>
<comment type="similarity">
    <text evidence="9 11">Belongs to the TonB-dependent receptor family.</text>
</comment>
<evidence type="ECO:0000256" key="9">
    <source>
        <dbReference type="PROSITE-ProRule" id="PRU01360"/>
    </source>
</evidence>
<dbReference type="InterPro" id="IPR012910">
    <property type="entry name" value="Plug_dom"/>
</dbReference>
<evidence type="ECO:0000256" key="4">
    <source>
        <dbReference type="ARBA" id="ARBA00022692"/>
    </source>
</evidence>
<accession>A0ABW1L016</accession>
<dbReference type="PROSITE" id="PS52016">
    <property type="entry name" value="TONB_DEPENDENT_REC_3"/>
    <property type="match status" value="1"/>
</dbReference>
<dbReference type="Gene3D" id="2.40.170.20">
    <property type="entry name" value="TonB-dependent receptor, beta-barrel domain"/>
    <property type="match status" value="1"/>
</dbReference>
<keyword evidence="4 9" id="KW-0812">Transmembrane</keyword>
<evidence type="ECO:0000256" key="8">
    <source>
        <dbReference type="ARBA" id="ARBA00023237"/>
    </source>
</evidence>
<evidence type="ECO:0000256" key="1">
    <source>
        <dbReference type="ARBA" id="ARBA00004571"/>
    </source>
</evidence>